<evidence type="ECO:0000313" key="2">
    <source>
        <dbReference type="Proteomes" id="UP000215005"/>
    </source>
</evidence>
<dbReference type="AlphaFoldDB" id="A0A223SA62"/>
<keyword evidence="2" id="KW-1185">Reference proteome</keyword>
<dbReference type="InterPro" id="IPR036819">
    <property type="entry name" value="Subtilisin_inhibitor-like_sf"/>
</dbReference>
<dbReference type="KEGG" id="ngv:CDO52_21390"/>
<proteinExistence type="predicted"/>
<gene>
    <name evidence="1" type="ORF">CDO52_21390</name>
</gene>
<dbReference type="RefSeq" id="WP_017619774.1">
    <property type="nucleotide sequence ID" value="NZ_ANBG01000266.1"/>
</dbReference>
<dbReference type="Gene3D" id="3.30.350.10">
    <property type="entry name" value="Subtilisin inhibitor-like"/>
    <property type="match status" value="1"/>
</dbReference>
<dbReference type="Proteomes" id="UP000215005">
    <property type="component" value="Chromosome"/>
</dbReference>
<sequence length="172" mass="18265">MSKLNPHRRSPRTTGTALLASLCCAGALGYLLVVGTSLVPVVPATAVESEVSAVSELTDIPAGPVGRLQVHVTDRTQAYVQNLTCEGNTATDPAACAKVAELTVDPDGEDSESNPFVEVADDAVCRDKEYGPQEATITGVWDGVEIETTVKRTNSCEEARWERLRPLTEPLG</sequence>
<dbReference type="OrthoDB" id="3427327at2"/>
<name>A0A223SA62_9ACTN</name>
<accession>A0A223SA62</accession>
<evidence type="ECO:0008006" key="3">
    <source>
        <dbReference type="Google" id="ProtNLM"/>
    </source>
</evidence>
<organism evidence="1 2">
    <name type="scientific">Nocardiopsis gilva YIM 90087</name>
    <dbReference type="NCBI Taxonomy" id="1235441"/>
    <lineage>
        <taxon>Bacteria</taxon>
        <taxon>Bacillati</taxon>
        <taxon>Actinomycetota</taxon>
        <taxon>Actinomycetes</taxon>
        <taxon>Streptosporangiales</taxon>
        <taxon>Nocardiopsidaceae</taxon>
        <taxon>Nocardiopsis</taxon>
    </lineage>
</organism>
<evidence type="ECO:0000313" key="1">
    <source>
        <dbReference type="EMBL" id="ASU85008.1"/>
    </source>
</evidence>
<dbReference type="GO" id="GO:0004867">
    <property type="term" value="F:serine-type endopeptidase inhibitor activity"/>
    <property type="evidence" value="ECO:0007669"/>
    <property type="project" value="InterPro"/>
</dbReference>
<protein>
    <recommendedName>
        <fullName evidence="3">Subtilisin inhibitor domain-containing protein</fullName>
    </recommendedName>
</protein>
<reference evidence="1 2" key="1">
    <citation type="submission" date="2017-08" db="EMBL/GenBank/DDBJ databases">
        <title>The complete genome sequence of Nocardiopsis gilva YIM 90087.</title>
        <authorList>
            <person name="Yin M."/>
            <person name="Tang S."/>
        </authorList>
    </citation>
    <scope>NUCLEOTIDE SEQUENCE [LARGE SCALE GENOMIC DNA]</scope>
    <source>
        <strain evidence="1 2">YIM 90087</strain>
    </source>
</reference>
<dbReference type="SUPFAM" id="SSF55399">
    <property type="entry name" value="Subtilisin inhibitor"/>
    <property type="match status" value="1"/>
</dbReference>
<dbReference type="EMBL" id="CP022753">
    <property type="protein sequence ID" value="ASU85008.1"/>
    <property type="molecule type" value="Genomic_DNA"/>
</dbReference>